<organism evidence="3 4">
    <name type="scientific">Alteromonas portus</name>
    <dbReference type="NCBI Taxonomy" id="2565549"/>
    <lineage>
        <taxon>Bacteria</taxon>
        <taxon>Pseudomonadati</taxon>
        <taxon>Pseudomonadota</taxon>
        <taxon>Gammaproteobacteria</taxon>
        <taxon>Alteromonadales</taxon>
        <taxon>Alteromonadaceae</taxon>
        <taxon>Alteromonas/Salinimonas group</taxon>
        <taxon>Alteromonas</taxon>
    </lineage>
</organism>
<proteinExistence type="predicted"/>
<evidence type="ECO:0000259" key="2">
    <source>
        <dbReference type="Pfam" id="PF20157"/>
    </source>
</evidence>
<feature type="domain" description="Glycosyltransferase Maf N-terminal" evidence="2">
    <location>
        <begin position="113"/>
        <end position="223"/>
    </location>
</feature>
<evidence type="ECO:0000313" key="4">
    <source>
        <dbReference type="Proteomes" id="UP000305471"/>
    </source>
</evidence>
<evidence type="ECO:0000259" key="1">
    <source>
        <dbReference type="Pfam" id="PF01973"/>
    </source>
</evidence>
<dbReference type="InterPro" id="IPR002826">
    <property type="entry name" value="MptE-like"/>
</dbReference>
<dbReference type="PANTHER" id="PTHR41786">
    <property type="entry name" value="MOTILITY ACCESSORY FACTOR MAF"/>
    <property type="match status" value="1"/>
</dbReference>
<accession>A0A4U0ZNG8</accession>
<feature type="domain" description="6-hydroxymethylpterin diphosphokinase MptE-like" evidence="1">
    <location>
        <begin position="520"/>
        <end position="686"/>
    </location>
</feature>
<dbReference type="AlphaFoldDB" id="A0A4U0ZNG8"/>
<feature type="domain" description="Glycosyltransferase Maf N-terminal" evidence="2">
    <location>
        <begin position="268"/>
        <end position="494"/>
    </location>
</feature>
<dbReference type="PANTHER" id="PTHR41786:SF1">
    <property type="entry name" value="6-HYDROXYMETHYLPTERIN DIPHOSPHOKINASE MPTE-LIKE DOMAIN-CONTAINING PROTEIN"/>
    <property type="match status" value="1"/>
</dbReference>
<feature type="domain" description="Glycosyltransferase Maf N-terminal" evidence="2">
    <location>
        <begin position="33"/>
        <end position="100"/>
    </location>
</feature>
<dbReference type="OrthoDB" id="7254531at2"/>
<dbReference type="Proteomes" id="UP000305471">
    <property type="component" value="Unassembled WGS sequence"/>
</dbReference>
<evidence type="ECO:0000313" key="3">
    <source>
        <dbReference type="EMBL" id="TKB04939.1"/>
    </source>
</evidence>
<comment type="caution">
    <text evidence="3">The sequence shown here is derived from an EMBL/GenBank/DDBJ whole genome shotgun (WGS) entry which is preliminary data.</text>
</comment>
<sequence>MLKAIKFYLLDDEEQQSSLEVESAYAIKKNKEKSLIAFKRVMPVICAQLMQSRSTSTSVFVNKDKELDIVDFNSGKVLYGEQVTASIHKHVDAFLRSPSVLNKDGFSQQAVPLDDNADVLVVLGLALGIHLLKLVRETNFKSIILYEPNFEYTHCSMYTGVWPEIFKIAAGKGTAIYFQSQRDGSSVLEDLSELKQVSPFTTVYFYQHYHSVSFDSVMRSLSELSIDNIQRRLFSFPSLQPFDDYLVPWSPIVTRNNWDKSHLSRDTFDKNIAAFSKYYPDIANEFKDYVPLKWEPRGNKRGEVNLFHIETSTPLHGESPKHESELAYEAFVRQPNRDNLILGYAGGKLIHYSHHKMVKRIQEHLAGMEEEEGELPETVKSMLLFGMGAGYQLEALSESRDIEKLFVCEPNRDYFFASLYAIDWAAILSKVEEKRHRIYLNIGDDGSNLVRDLLSQFHSIGTHIIANTYLSLGYDNEVLLPAVDKLREDLRLIVAMGEYFEHARFGTTHTKWAVENNIGFYRKAGVQRMGKDLSDVAVFIVGNGPSLDSLMPLLKEERENAIVISCGTALQAMYSNGIVPDFHAEVESNRASFDWASRIGDKAYLKQINFISCNGVHPDTAELYKNTYLAFKEGESSTVFMKELFPELDLPFLHFSYPTVSNFVINYVLELGFKQVYLFGVDLGMVDVNHHHSKSSGYYKKDGGELFNHAERIDTSLVVPGNLRPYVNTKFEFNMSKSVIEKNLAAFSDADVYNLNDGAKIVGSPPLEQDALIITNSLEDKQAAMNWIQTQAHVPIPADEFQQRFAKRFNHEALIEDITSFKALSEREFNGREDIDKLVFDQRKFLVEAYLRKCSILFFYFNGTSNYINSIFSKLTHFKNDELVMEKFEAIRECWHSFLDDALTSISMYPDAFDTVSSFTRERQEITLQEFTERERVAFVSDSVSNVLSALEINQNTEDTQCHYQIEVISSVSGLKERKADVSRMAYIVNDPELLVALHKQFKPAESNILVFCPFEGFDDKRLEKAVFTAVLALTSSDKLQLVFPKLEQEDWGSFFENYFPVLSCGMTSFETYNMFALASEPLADKEMTNEGGDRFWLCPRPLETSLCETKLIFSKKKSS</sequence>
<dbReference type="EMBL" id="SWCO01000001">
    <property type="protein sequence ID" value="TKB04939.1"/>
    <property type="molecule type" value="Genomic_DNA"/>
</dbReference>
<dbReference type="InterPro" id="IPR045376">
    <property type="entry name" value="Maf_N"/>
</dbReference>
<dbReference type="Pfam" id="PF01973">
    <property type="entry name" value="MptE-like"/>
    <property type="match status" value="1"/>
</dbReference>
<reference evidence="3 4" key="1">
    <citation type="submission" date="2019-04" db="EMBL/GenBank/DDBJ databases">
        <title>Alteromonas portus sp. nov., an alginate lyase-excreting marine bacterium.</title>
        <authorList>
            <person name="Huang H."/>
            <person name="Mo K."/>
            <person name="Bao S."/>
        </authorList>
    </citation>
    <scope>NUCLEOTIDE SEQUENCE [LARGE SCALE GENOMIC DNA]</scope>
    <source>
        <strain evidence="3 4">HB161718</strain>
    </source>
</reference>
<dbReference type="RefSeq" id="WP_136780737.1">
    <property type="nucleotide sequence ID" value="NZ_SWCO01000001.1"/>
</dbReference>
<name>A0A4U0ZNG8_9ALTE</name>
<keyword evidence="4" id="KW-1185">Reference proteome</keyword>
<gene>
    <name evidence="3" type="ORF">E5672_02270</name>
</gene>
<dbReference type="Pfam" id="PF20157">
    <property type="entry name" value="Maf_flag10_N"/>
    <property type="match status" value="3"/>
</dbReference>
<protein>
    <submittedName>
        <fullName evidence="3">DUF115 domain-containing protein</fullName>
    </submittedName>
</protein>